<accession>A0A254N1U6</accession>
<evidence type="ECO:0000256" key="2">
    <source>
        <dbReference type="SAM" id="MobiDB-lite"/>
    </source>
</evidence>
<keyword evidence="5" id="KW-1185">Reference proteome</keyword>
<dbReference type="EMBL" id="NISI01000030">
    <property type="protein sequence ID" value="OWQ96464.1"/>
    <property type="molecule type" value="Genomic_DNA"/>
</dbReference>
<dbReference type="AlphaFoldDB" id="A0A254N1U6"/>
<reference evidence="4 5" key="1">
    <citation type="journal article" date="2007" name="Int. J. Syst. Evol. Microbiol.">
        <title>Description of Pelomonas aquatica sp. nov. and Pelomonas puraquae sp. nov., isolated from industrial and haemodialysis water.</title>
        <authorList>
            <person name="Gomila M."/>
            <person name="Bowien B."/>
            <person name="Falsen E."/>
            <person name="Moore E.R."/>
            <person name="Lalucat J."/>
        </authorList>
    </citation>
    <scope>NUCLEOTIDE SEQUENCE [LARGE SCALE GENOMIC DNA]</scope>
    <source>
        <strain evidence="4 5">CCUG 52769</strain>
    </source>
</reference>
<gene>
    <name evidence="4" type="ORF">CDO81_27280</name>
</gene>
<feature type="region of interest" description="Disordered" evidence="2">
    <location>
        <begin position="334"/>
        <end position="354"/>
    </location>
</feature>
<comment type="caution">
    <text evidence="4">The sequence shown here is derived from an EMBL/GenBank/DDBJ whole genome shotgun (WGS) entry which is preliminary data.</text>
</comment>
<evidence type="ECO:0000313" key="5">
    <source>
        <dbReference type="Proteomes" id="UP000197446"/>
    </source>
</evidence>
<evidence type="ECO:0000313" key="4">
    <source>
        <dbReference type="EMBL" id="OWQ96464.1"/>
    </source>
</evidence>
<keyword evidence="1" id="KW-0175">Coiled coil</keyword>
<proteinExistence type="predicted"/>
<evidence type="ECO:0000259" key="3">
    <source>
        <dbReference type="Pfam" id="PF11740"/>
    </source>
</evidence>
<feature type="domain" description="KfrA N-terminal DNA-binding" evidence="3">
    <location>
        <begin position="49"/>
        <end position="159"/>
    </location>
</feature>
<dbReference type="Pfam" id="PF11740">
    <property type="entry name" value="KfrA_N"/>
    <property type="match status" value="1"/>
</dbReference>
<feature type="coiled-coil region" evidence="1">
    <location>
        <begin position="188"/>
        <end position="233"/>
    </location>
</feature>
<dbReference type="Proteomes" id="UP000197446">
    <property type="component" value="Unassembled WGS sequence"/>
</dbReference>
<dbReference type="InterPro" id="IPR021104">
    <property type="entry name" value="KfrA_DNA-bd_N"/>
</dbReference>
<protein>
    <recommendedName>
        <fullName evidence="3">KfrA N-terminal DNA-binding domain-containing protein</fullName>
    </recommendedName>
</protein>
<sequence>MSRDWQQELASLRITPYYQRMSTENEILAEVEALKGKFSDTKALYREVCALLFFRYGITPTTNKLYQYVRKGTMGTPAEALAKFWDELRGKARIEIDHPDLPQDIKTVAAEAIAAIWQQATAAARSELAVIREDLQAATATAKHREAEAQAAAERAAAETGRVNALLLQCQRDLEAERLATAGIQSRLAQQEQQLEEQRSLNKQLQERFSNELEKARTAVEAAHDRAAAAEKRALLEVEHERQARIKADRTTETLRGQLAQAEARERDSALRHTEAYTRLQANLSAAEAARESALTEGRALTQRLAELEQRLEAANQDSMRHRMEASMAKELIARMAPPEQKAQSKPARKRVAK</sequence>
<feature type="coiled-coil region" evidence="1">
    <location>
        <begin position="277"/>
        <end position="325"/>
    </location>
</feature>
<organism evidence="4 5">
    <name type="scientific">Roseateles puraquae</name>
    <dbReference type="NCBI Taxonomy" id="431059"/>
    <lineage>
        <taxon>Bacteria</taxon>
        <taxon>Pseudomonadati</taxon>
        <taxon>Pseudomonadota</taxon>
        <taxon>Betaproteobacteria</taxon>
        <taxon>Burkholderiales</taxon>
        <taxon>Sphaerotilaceae</taxon>
        <taxon>Roseateles</taxon>
    </lineage>
</organism>
<evidence type="ECO:0000256" key="1">
    <source>
        <dbReference type="SAM" id="Coils"/>
    </source>
</evidence>
<name>A0A254N1U6_9BURK</name>